<feature type="domain" description="Major facilitator superfamily (MFS) profile" evidence="10">
    <location>
        <begin position="33"/>
        <end position="497"/>
    </location>
</feature>
<feature type="transmembrane region" description="Helical" evidence="9">
    <location>
        <begin position="340"/>
        <end position="360"/>
    </location>
</feature>
<dbReference type="AlphaFoldDB" id="A0A4Z1PFK6"/>
<dbReference type="GO" id="GO:0016020">
    <property type="term" value="C:membrane"/>
    <property type="evidence" value="ECO:0007669"/>
    <property type="project" value="UniProtKB-SubCell"/>
</dbReference>
<feature type="transmembrane region" description="Helical" evidence="9">
    <location>
        <begin position="200"/>
        <end position="222"/>
    </location>
</feature>
<dbReference type="PROSITE" id="PS50850">
    <property type="entry name" value="MFS"/>
    <property type="match status" value="1"/>
</dbReference>
<evidence type="ECO:0000256" key="1">
    <source>
        <dbReference type="ARBA" id="ARBA00004141"/>
    </source>
</evidence>
<evidence type="ECO:0000256" key="8">
    <source>
        <dbReference type="SAM" id="MobiDB-lite"/>
    </source>
</evidence>
<dbReference type="PROSITE" id="PS00216">
    <property type="entry name" value="SUGAR_TRANSPORT_1"/>
    <property type="match status" value="1"/>
</dbReference>
<evidence type="ECO:0000313" key="12">
    <source>
        <dbReference type="Proteomes" id="UP000298493"/>
    </source>
</evidence>
<feature type="transmembrane region" description="Helical" evidence="9">
    <location>
        <begin position="302"/>
        <end position="324"/>
    </location>
</feature>
<name>A0A4Z1PFK6_9PEZI</name>
<dbReference type="Pfam" id="PF00083">
    <property type="entry name" value="Sugar_tr"/>
    <property type="match status" value="1"/>
</dbReference>
<feature type="transmembrane region" description="Helical" evidence="9">
    <location>
        <begin position="29"/>
        <end position="46"/>
    </location>
</feature>
<evidence type="ECO:0000256" key="3">
    <source>
        <dbReference type="ARBA" id="ARBA00022448"/>
    </source>
</evidence>
<keyword evidence="12" id="KW-1185">Reference proteome</keyword>
<dbReference type="InterPro" id="IPR036259">
    <property type="entry name" value="MFS_trans_sf"/>
</dbReference>
<keyword evidence="5 9" id="KW-1133">Transmembrane helix</keyword>
<evidence type="ECO:0000256" key="4">
    <source>
        <dbReference type="ARBA" id="ARBA00022692"/>
    </source>
</evidence>
<sequence length="556" mass="61513">MVGGGVAVVDGVDISYGPSGYKGLVKEPYIFGLSCFASIGGLLFGYDQGVISGVLVMNSFGRLFPTLANNPDLQGWMVSVLTLGCMFGAFANGPIADRYSRRWSILLANIIFVIGSIIQCAAVNVPMIFIGRFVAGISIGQLSMVVPLYLSELAPPNLRGGLVALQQLGITVGIMIAFWLDYGTQHIGGTGDGQSHVAWRLPLALQIVPSLILGGGTFFLPYSPRWLMEKGREEESFATLVRLRRVSPDDYRLKLELLEIKAATIFDQETGDARLDHIKSPFMKNVHQYLELFTVRNLNRRLLIACLLQIIQQFTGINAIIYYAPQIFKKIGLTGNSIDLLATGVVGIINFFSTIPAIMFMDRWGRRKVLMIGGVGMSVSQLIVGTLYAVYKDSWLGHRAAGWAAAVFIWAYISNFAFSIGCVNWIMPSEIFPPRVRGKAVGLAIATNWLTNKKYQFIVALITPRMLRSITFGTFYFFLVFCVMLVVWVYFWVPETKGVSMEQMDKIFGGNQGEEDLRKIFEIRQRLGMEQGATRSSSDPSDHKNKADATTIEYAG</sequence>
<dbReference type="Proteomes" id="UP000298493">
    <property type="component" value="Unassembled WGS sequence"/>
</dbReference>
<feature type="transmembrane region" description="Helical" evidence="9">
    <location>
        <begin position="475"/>
        <end position="493"/>
    </location>
</feature>
<evidence type="ECO:0000256" key="6">
    <source>
        <dbReference type="ARBA" id="ARBA00023136"/>
    </source>
</evidence>
<gene>
    <name evidence="11" type="ORF">E6O75_ATG00133</name>
</gene>
<feature type="transmembrane region" description="Helical" evidence="9">
    <location>
        <begin position="73"/>
        <end position="91"/>
    </location>
</feature>
<keyword evidence="11" id="KW-0762">Sugar transport</keyword>
<dbReference type="NCBIfam" id="TIGR00879">
    <property type="entry name" value="SP"/>
    <property type="match status" value="1"/>
</dbReference>
<dbReference type="FunFam" id="1.20.1250.20:FF:000026">
    <property type="entry name" value="MFS quinate transporter QutD"/>
    <property type="match status" value="1"/>
</dbReference>
<keyword evidence="4 9" id="KW-0812">Transmembrane</keyword>
<dbReference type="InterPro" id="IPR005829">
    <property type="entry name" value="Sugar_transporter_CS"/>
</dbReference>
<dbReference type="InterPro" id="IPR020846">
    <property type="entry name" value="MFS_dom"/>
</dbReference>
<evidence type="ECO:0000256" key="2">
    <source>
        <dbReference type="ARBA" id="ARBA00010992"/>
    </source>
</evidence>
<dbReference type="PRINTS" id="PR00171">
    <property type="entry name" value="SUGRTRNSPORT"/>
</dbReference>
<feature type="region of interest" description="Disordered" evidence="8">
    <location>
        <begin position="530"/>
        <end position="556"/>
    </location>
</feature>
<feature type="transmembrane region" description="Helical" evidence="9">
    <location>
        <begin position="130"/>
        <end position="150"/>
    </location>
</feature>
<dbReference type="Gene3D" id="1.20.1250.20">
    <property type="entry name" value="MFS general substrate transporter like domains"/>
    <property type="match status" value="1"/>
</dbReference>
<evidence type="ECO:0000256" key="5">
    <source>
        <dbReference type="ARBA" id="ARBA00022989"/>
    </source>
</evidence>
<dbReference type="InterPro" id="IPR003663">
    <property type="entry name" value="Sugar/inositol_transpt"/>
</dbReference>
<dbReference type="EMBL" id="SNSC02000001">
    <property type="protein sequence ID" value="TID27366.1"/>
    <property type="molecule type" value="Genomic_DNA"/>
</dbReference>
<proteinExistence type="inferred from homology"/>
<dbReference type="PANTHER" id="PTHR48022">
    <property type="entry name" value="PLASTIDIC GLUCOSE TRANSPORTER 4"/>
    <property type="match status" value="1"/>
</dbReference>
<dbReference type="PROSITE" id="PS00217">
    <property type="entry name" value="SUGAR_TRANSPORT_2"/>
    <property type="match status" value="1"/>
</dbReference>
<keyword evidence="3 7" id="KW-0813">Transport</keyword>
<dbReference type="STRING" id="86259.A0A4Z1PFK6"/>
<accession>A0A4Z1PFK6</accession>
<evidence type="ECO:0000313" key="11">
    <source>
        <dbReference type="EMBL" id="TID27366.1"/>
    </source>
</evidence>
<feature type="transmembrane region" description="Helical" evidence="9">
    <location>
        <begin position="403"/>
        <end position="427"/>
    </location>
</feature>
<dbReference type="SUPFAM" id="SSF103473">
    <property type="entry name" value="MFS general substrate transporter"/>
    <property type="match status" value="1"/>
</dbReference>
<evidence type="ECO:0000256" key="9">
    <source>
        <dbReference type="SAM" id="Phobius"/>
    </source>
</evidence>
<organism evidence="11 12">
    <name type="scientific">Venturia nashicola</name>
    <dbReference type="NCBI Taxonomy" id="86259"/>
    <lineage>
        <taxon>Eukaryota</taxon>
        <taxon>Fungi</taxon>
        <taxon>Dikarya</taxon>
        <taxon>Ascomycota</taxon>
        <taxon>Pezizomycotina</taxon>
        <taxon>Dothideomycetes</taxon>
        <taxon>Pleosporomycetidae</taxon>
        <taxon>Venturiales</taxon>
        <taxon>Venturiaceae</taxon>
        <taxon>Venturia</taxon>
    </lineage>
</organism>
<reference evidence="11 12" key="1">
    <citation type="submission" date="2019-04" db="EMBL/GenBank/DDBJ databases">
        <title>High contiguity whole genome sequence and gene annotation resource for two Venturia nashicola isolates.</title>
        <authorList>
            <person name="Prokchorchik M."/>
            <person name="Won K."/>
            <person name="Lee Y."/>
            <person name="Choi E.D."/>
            <person name="Segonzac C."/>
            <person name="Sohn K.H."/>
        </authorList>
    </citation>
    <scope>NUCLEOTIDE SEQUENCE [LARGE SCALE GENOMIC DNA]</scope>
    <source>
        <strain evidence="11 12">PRI2</strain>
    </source>
</reference>
<dbReference type="GO" id="GO:0005351">
    <property type="term" value="F:carbohydrate:proton symporter activity"/>
    <property type="evidence" value="ECO:0007669"/>
    <property type="project" value="TreeGrafter"/>
</dbReference>
<comment type="subcellular location">
    <subcellularLocation>
        <location evidence="1">Membrane</location>
        <topology evidence="1">Multi-pass membrane protein</topology>
    </subcellularLocation>
</comment>
<evidence type="ECO:0000256" key="7">
    <source>
        <dbReference type="RuleBase" id="RU003346"/>
    </source>
</evidence>
<feature type="transmembrane region" description="Helical" evidence="9">
    <location>
        <begin position="162"/>
        <end position="180"/>
    </location>
</feature>
<dbReference type="InterPro" id="IPR005828">
    <property type="entry name" value="MFS_sugar_transport-like"/>
</dbReference>
<feature type="transmembrane region" description="Helical" evidence="9">
    <location>
        <begin position="369"/>
        <end position="391"/>
    </location>
</feature>
<dbReference type="CDD" id="cd17356">
    <property type="entry name" value="MFS_HXT"/>
    <property type="match status" value="1"/>
</dbReference>
<comment type="caution">
    <text evidence="11">The sequence shown here is derived from an EMBL/GenBank/DDBJ whole genome shotgun (WGS) entry which is preliminary data.</text>
</comment>
<comment type="similarity">
    <text evidence="2 7">Belongs to the major facilitator superfamily. Sugar transporter (TC 2.A.1.1) family.</text>
</comment>
<keyword evidence="6 9" id="KW-0472">Membrane</keyword>
<evidence type="ECO:0000259" key="10">
    <source>
        <dbReference type="PROSITE" id="PS50850"/>
    </source>
</evidence>
<dbReference type="InterPro" id="IPR050360">
    <property type="entry name" value="MFS_Sugar_Transporters"/>
</dbReference>
<feature type="transmembrane region" description="Helical" evidence="9">
    <location>
        <begin position="103"/>
        <end position="124"/>
    </location>
</feature>
<dbReference type="PANTHER" id="PTHR48022:SF2">
    <property type="entry name" value="PLASTIDIC GLUCOSE TRANSPORTER 4"/>
    <property type="match status" value="1"/>
</dbReference>
<protein>
    <submittedName>
        <fullName evidence="11">Sugar transporter</fullName>
    </submittedName>
</protein>